<proteinExistence type="predicted"/>
<dbReference type="OrthoDB" id="6381000at2759"/>
<dbReference type="AlphaFoldDB" id="A0A5B7HN35"/>
<accession>A0A5B7HN35</accession>
<feature type="region of interest" description="Disordered" evidence="1">
    <location>
        <begin position="319"/>
        <end position="379"/>
    </location>
</feature>
<reference evidence="2 3" key="1">
    <citation type="submission" date="2019-05" db="EMBL/GenBank/DDBJ databases">
        <title>Another draft genome of Portunus trituberculatus and its Hox gene families provides insights of decapod evolution.</title>
        <authorList>
            <person name="Jeong J.-H."/>
            <person name="Song I."/>
            <person name="Kim S."/>
            <person name="Choi T."/>
            <person name="Kim D."/>
            <person name="Ryu S."/>
            <person name="Kim W."/>
        </authorList>
    </citation>
    <scope>NUCLEOTIDE SEQUENCE [LARGE SCALE GENOMIC DNA]</scope>
    <source>
        <tissue evidence="2">Muscle</tissue>
    </source>
</reference>
<evidence type="ECO:0000313" key="2">
    <source>
        <dbReference type="EMBL" id="MPC70148.1"/>
    </source>
</evidence>
<sequence>MRAGVHRYTGTLHRGITEGKSVAGVAAPGWRWCPQVCPPSLTPPPPNKTGMHSLRPFLPSPCSLSLPLPLLLPRLAPNSLPCPQVSGVCPHGSFYALDLEARRGVCAVLQDAGYVILDAATQRLYRDLYGPFSLFTLLDPSLLLPAPPLPPTHLGQDPVALLTGVPHTPLSLDGGQVQQSGGLVLPGLAGQGAATLDATKGGAVTQITFGSVAVPGALEQHAAAHQGAARPGKRPPHPRNHYIRGNNLGPVRDYKFSSLSKHFLPTPLDLARLHATRGQNHLVRPIPAKGLPGATPALRVQVVPARLLAETLYVHHARPAPRHAAHSETREAEDELESAEHQDEYYDSTADAKPADETDAQGEETDTATSRRRRAAQGAGLVETRLVTCRAGARRHVNAKCRHT</sequence>
<protein>
    <submittedName>
        <fullName evidence="2">Uncharacterized protein</fullName>
    </submittedName>
</protein>
<keyword evidence="3" id="KW-1185">Reference proteome</keyword>
<organism evidence="2 3">
    <name type="scientific">Portunus trituberculatus</name>
    <name type="common">Swimming crab</name>
    <name type="synonym">Neptunus trituberculatus</name>
    <dbReference type="NCBI Taxonomy" id="210409"/>
    <lineage>
        <taxon>Eukaryota</taxon>
        <taxon>Metazoa</taxon>
        <taxon>Ecdysozoa</taxon>
        <taxon>Arthropoda</taxon>
        <taxon>Crustacea</taxon>
        <taxon>Multicrustacea</taxon>
        <taxon>Malacostraca</taxon>
        <taxon>Eumalacostraca</taxon>
        <taxon>Eucarida</taxon>
        <taxon>Decapoda</taxon>
        <taxon>Pleocyemata</taxon>
        <taxon>Brachyura</taxon>
        <taxon>Eubrachyura</taxon>
        <taxon>Portunoidea</taxon>
        <taxon>Portunidae</taxon>
        <taxon>Portuninae</taxon>
        <taxon>Portunus</taxon>
    </lineage>
</organism>
<comment type="caution">
    <text evidence="2">The sequence shown here is derived from an EMBL/GenBank/DDBJ whole genome shotgun (WGS) entry which is preliminary data.</text>
</comment>
<dbReference type="Proteomes" id="UP000324222">
    <property type="component" value="Unassembled WGS sequence"/>
</dbReference>
<name>A0A5B7HN35_PORTR</name>
<evidence type="ECO:0000313" key="3">
    <source>
        <dbReference type="Proteomes" id="UP000324222"/>
    </source>
</evidence>
<gene>
    <name evidence="2" type="ORF">E2C01_064387</name>
</gene>
<feature type="compositionally biased region" description="Acidic residues" evidence="1">
    <location>
        <begin position="357"/>
        <end position="366"/>
    </location>
</feature>
<dbReference type="EMBL" id="VSRR010030633">
    <property type="protein sequence ID" value="MPC70148.1"/>
    <property type="molecule type" value="Genomic_DNA"/>
</dbReference>
<evidence type="ECO:0000256" key="1">
    <source>
        <dbReference type="SAM" id="MobiDB-lite"/>
    </source>
</evidence>